<evidence type="ECO:0000313" key="1">
    <source>
        <dbReference type="EMBL" id="WMV49760.1"/>
    </source>
</evidence>
<dbReference type="AlphaFoldDB" id="A0AAF0ZUE7"/>
<protein>
    <submittedName>
        <fullName evidence="1">Uncharacterized protein</fullName>
    </submittedName>
</protein>
<gene>
    <name evidence="1" type="ORF">MTR67_043145</name>
</gene>
<organism evidence="1 2">
    <name type="scientific">Solanum verrucosum</name>
    <dbReference type="NCBI Taxonomy" id="315347"/>
    <lineage>
        <taxon>Eukaryota</taxon>
        <taxon>Viridiplantae</taxon>
        <taxon>Streptophyta</taxon>
        <taxon>Embryophyta</taxon>
        <taxon>Tracheophyta</taxon>
        <taxon>Spermatophyta</taxon>
        <taxon>Magnoliopsida</taxon>
        <taxon>eudicotyledons</taxon>
        <taxon>Gunneridae</taxon>
        <taxon>Pentapetalae</taxon>
        <taxon>asterids</taxon>
        <taxon>lamiids</taxon>
        <taxon>Solanales</taxon>
        <taxon>Solanaceae</taxon>
        <taxon>Solanoideae</taxon>
        <taxon>Solaneae</taxon>
        <taxon>Solanum</taxon>
    </lineage>
</organism>
<name>A0AAF0ZUE7_SOLVR</name>
<dbReference type="EMBL" id="CP133621">
    <property type="protein sequence ID" value="WMV49760.1"/>
    <property type="molecule type" value="Genomic_DNA"/>
</dbReference>
<accession>A0AAF0ZUE7</accession>
<proteinExistence type="predicted"/>
<sequence length="25" mass="2966">MRQLLIFSTDLILSFRLNSLEQKAK</sequence>
<dbReference type="Proteomes" id="UP001234989">
    <property type="component" value="Chromosome 10"/>
</dbReference>
<evidence type="ECO:0000313" key="2">
    <source>
        <dbReference type="Proteomes" id="UP001234989"/>
    </source>
</evidence>
<reference evidence="1" key="1">
    <citation type="submission" date="2023-08" db="EMBL/GenBank/DDBJ databases">
        <title>A de novo genome assembly of Solanum verrucosum Schlechtendal, a Mexican diploid species geographically isolated from the other diploid A-genome species in potato relatives.</title>
        <authorList>
            <person name="Hosaka K."/>
        </authorList>
    </citation>
    <scope>NUCLEOTIDE SEQUENCE</scope>
    <source>
        <tissue evidence="1">Young leaves</tissue>
    </source>
</reference>
<keyword evidence="2" id="KW-1185">Reference proteome</keyword>